<evidence type="ECO:0000313" key="1">
    <source>
        <dbReference type="EMBL" id="GAA4481174.1"/>
    </source>
</evidence>
<keyword evidence="2" id="KW-1185">Reference proteome</keyword>
<dbReference type="Proteomes" id="UP001500731">
    <property type="component" value="Unassembled WGS sequence"/>
</dbReference>
<evidence type="ECO:0000313" key="2">
    <source>
        <dbReference type="Proteomes" id="UP001500731"/>
    </source>
</evidence>
<name>A0ABP8P476_9MICO</name>
<protein>
    <submittedName>
        <fullName evidence="1">Uncharacterized protein</fullName>
    </submittedName>
</protein>
<dbReference type="RefSeq" id="WP_345184834.1">
    <property type="nucleotide sequence ID" value="NZ_BAABGP010000006.1"/>
</dbReference>
<accession>A0ABP8P476</accession>
<gene>
    <name evidence="1" type="ORF">GCM10023171_09200</name>
</gene>
<proteinExistence type="predicted"/>
<comment type="caution">
    <text evidence="1">The sequence shown here is derived from an EMBL/GenBank/DDBJ whole genome shotgun (WGS) entry which is preliminary data.</text>
</comment>
<reference evidence="2" key="1">
    <citation type="journal article" date="2019" name="Int. J. Syst. Evol. Microbiol.">
        <title>The Global Catalogue of Microorganisms (GCM) 10K type strain sequencing project: providing services to taxonomists for standard genome sequencing and annotation.</title>
        <authorList>
            <consortium name="The Broad Institute Genomics Platform"/>
            <consortium name="The Broad Institute Genome Sequencing Center for Infectious Disease"/>
            <person name="Wu L."/>
            <person name="Ma J."/>
        </authorList>
    </citation>
    <scope>NUCLEOTIDE SEQUENCE [LARGE SCALE GENOMIC DNA]</scope>
    <source>
        <strain evidence="2">JCM 17839</strain>
    </source>
</reference>
<sequence length="74" mass="8384">MLAAEIRGIYQGRLQRMKAESPLRAETHRFISAIDNYRETYLLLIVIGENTFTAGIWLSSDARSVLAVISKNDK</sequence>
<organism evidence="1 2">
    <name type="scientific">Microbacterium panaciterrae</name>
    <dbReference type="NCBI Taxonomy" id="985759"/>
    <lineage>
        <taxon>Bacteria</taxon>
        <taxon>Bacillati</taxon>
        <taxon>Actinomycetota</taxon>
        <taxon>Actinomycetes</taxon>
        <taxon>Micrococcales</taxon>
        <taxon>Microbacteriaceae</taxon>
        <taxon>Microbacterium</taxon>
    </lineage>
</organism>
<dbReference type="EMBL" id="BAABGP010000006">
    <property type="protein sequence ID" value="GAA4481174.1"/>
    <property type="molecule type" value="Genomic_DNA"/>
</dbReference>